<feature type="region of interest" description="Disordered" evidence="1">
    <location>
        <begin position="982"/>
        <end position="1039"/>
    </location>
</feature>
<gene>
    <name evidence="2" type="ORF">AAFC00_002084</name>
</gene>
<dbReference type="PANTHER" id="PTHR45589">
    <property type="entry name" value="WD REPEAT DOMAIN 62, ISOFORM G"/>
    <property type="match status" value="1"/>
</dbReference>
<feature type="compositionally biased region" description="Polar residues" evidence="1">
    <location>
        <begin position="910"/>
        <end position="926"/>
    </location>
</feature>
<organism evidence="2 3">
    <name type="scientific">Neodothiora populina</name>
    <dbReference type="NCBI Taxonomy" id="2781224"/>
    <lineage>
        <taxon>Eukaryota</taxon>
        <taxon>Fungi</taxon>
        <taxon>Dikarya</taxon>
        <taxon>Ascomycota</taxon>
        <taxon>Pezizomycotina</taxon>
        <taxon>Dothideomycetes</taxon>
        <taxon>Dothideomycetidae</taxon>
        <taxon>Dothideales</taxon>
        <taxon>Dothioraceae</taxon>
        <taxon>Neodothiora</taxon>
    </lineage>
</organism>
<comment type="caution">
    <text evidence="2">The sequence shown here is derived from an EMBL/GenBank/DDBJ whole genome shotgun (WGS) entry which is preliminary data.</text>
</comment>
<evidence type="ECO:0008006" key="4">
    <source>
        <dbReference type="Google" id="ProtNLM"/>
    </source>
</evidence>
<feature type="region of interest" description="Disordered" evidence="1">
    <location>
        <begin position="109"/>
        <end position="154"/>
    </location>
</feature>
<protein>
    <recommendedName>
        <fullName evidence="4">WD repeat protein</fullName>
    </recommendedName>
</protein>
<dbReference type="GeneID" id="95975786"/>
<proteinExistence type="predicted"/>
<dbReference type="RefSeq" id="XP_069201434.1">
    <property type="nucleotide sequence ID" value="XM_069341359.1"/>
</dbReference>
<evidence type="ECO:0000313" key="3">
    <source>
        <dbReference type="Proteomes" id="UP001562354"/>
    </source>
</evidence>
<reference evidence="2 3" key="1">
    <citation type="submission" date="2024-07" db="EMBL/GenBank/DDBJ databases">
        <title>Draft sequence of the Neodothiora populina.</title>
        <authorList>
            <person name="Drown D.D."/>
            <person name="Schuette U.S."/>
            <person name="Buechlein A.B."/>
            <person name="Rusch D.R."/>
            <person name="Winton L.W."/>
            <person name="Adams G.A."/>
        </authorList>
    </citation>
    <scope>NUCLEOTIDE SEQUENCE [LARGE SCALE GENOMIC DNA]</scope>
    <source>
        <strain evidence="2 3">CPC 39397</strain>
    </source>
</reference>
<dbReference type="Pfam" id="PF00400">
    <property type="entry name" value="WD40"/>
    <property type="match status" value="4"/>
</dbReference>
<evidence type="ECO:0000313" key="2">
    <source>
        <dbReference type="EMBL" id="KAL1305160.1"/>
    </source>
</evidence>
<dbReference type="Gene3D" id="2.130.10.10">
    <property type="entry name" value="YVTN repeat-like/Quinoprotein amine dehydrogenase"/>
    <property type="match status" value="3"/>
</dbReference>
<name>A0ABR3PGA5_9PEZI</name>
<sequence>MNRGQRAGTPSNTSNSPLIRAYHASAPRSPITTTHNGKGSQDLGLALKRVIGTTCQSVTCFDCVPSSPLRAFAYTAGAAAVVATIDDHGAITQRFYRANPVQSSTSRTLLYTNSVGRDSPDARYKSPLQTRDYGASHSPRSDWAESPSSKQGNVKERVKAATTLSFSFNGKYIAVGETGYKPRVLIFSLDERAPHDVPAATITEHTFGVQAVSFSPDSKYLASLGAVNDGFLYIWSIDERSGAASLVASNRCTNVIKQMAWIGSNLVTVGLRFVKVWRPQETSPGSEATPDQKFRGPKPLVGRNAVLGDLQEATFTCVVPFAEDKAIVCSDGGDVCILDDSERSQRLTRVAIMGFSVTAACLDGPTRLLVTGSDGTMKALDMTGLQNAAVPAGTPSGSSTPTKSTSINSTHFVAIGAVADIAITVDNHHGVQLRRSPGVNDEEISPAFYAVPAHADAVLGVRALPMPNKSDAAFLTWSAGGTVIYWTSDCEMAASLKIPMSQSVDVYNVTNELKSVTSASSSLTISGDRYGMLRLSDTNSGDVTSCIRAHSGEVTDIAILETPERTLVASGSRDRTIQLFILTPDGLVLSQTLDEHAGSVTCMMFAKAGRQLISCSADRTIVVREAVNRDDGSPVVFVITRTITLKNSPTSMRPSVYQDIVLLSSTDRCINLVNTHSGRIVSSFKAADGDGGDAVTMSSLAHLPSSTGPPIVAGVSSSDKSVRLYTEDGSLLARDWGHTEGVTDIAVIQPGDGDEYSKVVTVAADGTIFVWDTESRRPDSSGSDHSLQVPAAGGTTMPSVAQPLRKVISHSELARFHRTQSMEASENEPQSPTAAAAMRLPTTLKHKSSRLGVKTTPRLDPSPLNSSRVNQSVKSRHRSPSPAGSLPSSPTRTRHPGHTGHVNVRPTRGKSMSTVESDKGISSPTRPESRGFGSVSASTEQLCRTLRAFRQRIEKSPGSVPTDNLVELQNELETTLKFMNLTLGKDTPSMEVSGRQEEKSDKEEEDDSRVASSQGGSSFVSTCTHQSSEPEAITGAPDE</sequence>
<dbReference type="InterPro" id="IPR036322">
    <property type="entry name" value="WD40_repeat_dom_sf"/>
</dbReference>
<accession>A0ABR3PGA5</accession>
<feature type="compositionally biased region" description="Low complexity" evidence="1">
    <location>
        <begin position="880"/>
        <end position="890"/>
    </location>
</feature>
<evidence type="ECO:0000256" key="1">
    <source>
        <dbReference type="SAM" id="MobiDB-lite"/>
    </source>
</evidence>
<dbReference type="InterPro" id="IPR015943">
    <property type="entry name" value="WD40/YVTN_repeat-like_dom_sf"/>
</dbReference>
<dbReference type="Proteomes" id="UP001562354">
    <property type="component" value="Unassembled WGS sequence"/>
</dbReference>
<dbReference type="SMART" id="SM00320">
    <property type="entry name" value="WD40"/>
    <property type="match status" value="6"/>
</dbReference>
<dbReference type="SUPFAM" id="SSF50978">
    <property type="entry name" value="WD40 repeat-like"/>
    <property type="match status" value="2"/>
</dbReference>
<dbReference type="InterPro" id="IPR001680">
    <property type="entry name" value="WD40_rpt"/>
</dbReference>
<feature type="region of interest" description="Disordered" evidence="1">
    <location>
        <begin position="773"/>
        <end position="799"/>
    </location>
</feature>
<feature type="compositionally biased region" description="Polar residues" evidence="1">
    <location>
        <begin position="863"/>
        <end position="873"/>
    </location>
</feature>
<keyword evidence="3" id="KW-1185">Reference proteome</keyword>
<feature type="region of interest" description="Disordered" evidence="1">
    <location>
        <begin position="844"/>
        <end position="939"/>
    </location>
</feature>
<dbReference type="EMBL" id="JBFMKM010000007">
    <property type="protein sequence ID" value="KAL1305160.1"/>
    <property type="molecule type" value="Genomic_DNA"/>
</dbReference>
<dbReference type="PANTHER" id="PTHR45589:SF1">
    <property type="entry name" value="WD REPEAT DOMAIN 62, ISOFORM G"/>
    <property type="match status" value="1"/>
</dbReference>
<dbReference type="InterPro" id="IPR052779">
    <property type="entry name" value="WDR62"/>
</dbReference>
<feature type="compositionally biased region" description="Polar residues" evidence="1">
    <location>
        <begin position="1010"/>
        <end position="1029"/>
    </location>
</feature>